<dbReference type="Proteomes" id="UP000367825">
    <property type="component" value="Unassembled WGS sequence"/>
</dbReference>
<dbReference type="AlphaFoldDB" id="A0A5E4TQE0"/>
<proteinExistence type="predicted"/>
<feature type="region of interest" description="Disordered" evidence="1">
    <location>
        <begin position="493"/>
        <end position="521"/>
    </location>
</feature>
<evidence type="ECO:0000313" key="3">
    <source>
        <dbReference type="Proteomes" id="UP000367825"/>
    </source>
</evidence>
<dbReference type="RefSeq" id="WP_150555042.1">
    <property type="nucleotide sequence ID" value="NZ_CABPSC010000004.1"/>
</dbReference>
<evidence type="ECO:0000313" key="2">
    <source>
        <dbReference type="EMBL" id="VVD90186.1"/>
    </source>
</evidence>
<protein>
    <submittedName>
        <fullName evidence="2">Uncharacterized protein</fullName>
    </submittedName>
</protein>
<dbReference type="OrthoDB" id="58809at2"/>
<evidence type="ECO:0000256" key="1">
    <source>
        <dbReference type="SAM" id="MobiDB-lite"/>
    </source>
</evidence>
<dbReference type="EMBL" id="CABPSC010000004">
    <property type="protein sequence ID" value="VVD90186.1"/>
    <property type="molecule type" value="Genomic_DNA"/>
</dbReference>
<name>A0A5E4TQE0_9BURK</name>
<gene>
    <name evidence="2" type="ORF">PNO31109_01566</name>
</gene>
<feature type="region of interest" description="Disordered" evidence="1">
    <location>
        <begin position="438"/>
        <end position="468"/>
    </location>
</feature>
<sequence length="521" mass="54613">MASLRRAHALTLARACSRRTGRGIRRVGLADAPALLPALVPALLPALALTIALSLGSASALGATQGGAQGASQYASAKGPSKTLTRVSATVSANMPSRVPARVPSEAPSKVLSKASARSAGGATAKLPPFEFAVLGDAPFSNTEVPVLRSVLATIGDSAAAFVVHAGNLKSATESCRDEVITQRLGLLASSPKPLIYVPGANDWANCQRATDGSFNPVERLDFLRDHAFDDDALLGPGPVGYAQFDLTRQSDMARFRQYHENVRWFYRGVVFVGVNLPGNNNNYRSAGGRNGEYEDRIIATRVWLQHALVYAQQKDAIGMVIVAQADPEFEPARGGGLGSLFSDRGGRRGVDGYKDFRAQLQRLASRFKGQILLIDSGKSMRHAQPLRDAHGTNVKSFTQLSTFGSPNVSRWVRVRVDPRTSQLFHFEAVTLPANGAAAPVSQRSPAPAGGVGANPESARGASGPTMSAPGGTPYAALYPSSAPAVGTMSADPNQGVAPIGPSLMATPTPTVGAKRHAHGD</sequence>
<reference evidence="2 3" key="1">
    <citation type="submission" date="2019-08" db="EMBL/GenBank/DDBJ databases">
        <authorList>
            <person name="Peeters C."/>
        </authorList>
    </citation>
    <scope>NUCLEOTIDE SEQUENCE [LARGE SCALE GENOMIC DNA]</scope>
    <source>
        <strain evidence="2 3">LMG 31109</strain>
    </source>
</reference>
<accession>A0A5E4TQE0</accession>
<organism evidence="2 3">
    <name type="scientific">Pandoraea nosoerga</name>
    <dbReference type="NCBI Taxonomy" id="2508296"/>
    <lineage>
        <taxon>Bacteria</taxon>
        <taxon>Pseudomonadati</taxon>
        <taxon>Pseudomonadota</taxon>
        <taxon>Betaproteobacteria</taxon>
        <taxon>Burkholderiales</taxon>
        <taxon>Burkholderiaceae</taxon>
        <taxon>Pandoraea</taxon>
    </lineage>
</organism>
<keyword evidence="3" id="KW-1185">Reference proteome</keyword>